<dbReference type="eggNOG" id="ENOG502T7HZ">
    <property type="taxonomic scope" value="Eukaryota"/>
</dbReference>
<feature type="compositionally biased region" description="Basic residues" evidence="1">
    <location>
        <begin position="283"/>
        <end position="294"/>
    </location>
</feature>
<dbReference type="KEGG" id="dpl:KGM_210662B"/>
<feature type="compositionally biased region" description="Basic and acidic residues" evidence="1">
    <location>
        <begin position="400"/>
        <end position="435"/>
    </location>
</feature>
<feature type="region of interest" description="Disordered" evidence="1">
    <location>
        <begin position="227"/>
        <end position="246"/>
    </location>
</feature>
<feature type="region of interest" description="Disordered" evidence="1">
    <location>
        <begin position="272"/>
        <end position="294"/>
    </location>
</feature>
<proteinExistence type="predicted"/>
<protein>
    <submittedName>
        <fullName evidence="2">Sb:cb283 protein</fullName>
    </submittedName>
</protein>
<gene>
    <name evidence="2" type="ORF">KGM_210662B</name>
</gene>
<evidence type="ECO:0000256" key="1">
    <source>
        <dbReference type="SAM" id="MobiDB-lite"/>
    </source>
</evidence>
<dbReference type="EMBL" id="AGBW02009230">
    <property type="protein sequence ID" value="OWR51302.1"/>
    <property type="molecule type" value="Genomic_DNA"/>
</dbReference>
<evidence type="ECO:0000313" key="3">
    <source>
        <dbReference type="Proteomes" id="UP000007151"/>
    </source>
</evidence>
<feature type="region of interest" description="Disordered" evidence="1">
    <location>
        <begin position="382"/>
        <end position="444"/>
    </location>
</feature>
<name>A0A212FC39_DANPL</name>
<organism evidence="2 3">
    <name type="scientific">Danaus plexippus plexippus</name>
    <dbReference type="NCBI Taxonomy" id="278856"/>
    <lineage>
        <taxon>Eukaryota</taxon>
        <taxon>Metazoa</taxon>
        <taxon>Ecdysozoa</taxon>
        <taxon>Arthropoda</taxon>
        <taxon>Hexapoda</taxon>
        <taxon>Insecta</taxon>
        <taxon>Pterygota</taxon>
        <taxon>Neoptera</taxon>
        <taxon>Endopterygota</taxon>
        <taxon>Lepidoptera</taxon>
        <taxon>Glossata</taxon>
        <taxon>Ditrysia</taxon>
        <taxon>Papilionoidea</taxon>
        <taxon>Nymphalidae</taxon>
        <taxon>Danainae</taxon>
        <taxon>Danaini</taxon>
        <taxon>Danaina</taxon>
        <taxon>Danaus</taxon>
        <taxon>Danaus</taxon>
    </lineage>
</organism>
<evidence type="ECO:0000313" key="2">
    <source>
        <dbReference type="EMBL" id="OWR51302.1"/>
    </source>
</evidence>
<accession>A0A212FC39</accession>
<dbReference type="Proteomes" id="UP000007151">
    <property type="component" value="Unassembled WGS sequence"/>
</dbReference>
<comment type="caution">
    <text evidence="2">The sequence shown here is derived from an EMBL/GenBank/DDBJ whole genome shotgun (WGS) entry which is preliminary data.</text>
</comment>
<keyword evidence="3" id="KW-1185">Reference proteome</keyword>
<dbReference type="AlphaFoldDB" id="A0A212FC39"/>
<feature type="compositionally biased region" description="Basic and acidic residues" evidence="1">
    <location>
        <begin position="227"/>
        <end position="239"/>
    </location>
</feature>
<feature type="compositionally biased region" description="Basic residues" evidence="1">
    <location>
        <begin position="389"/>
        <end position="399"/>
    </location>
</feature>
<feature type="non-terminal residue" evidence="2">
    <location>
        <position position="1"/>
    </location>
</feature>
<reference evidence="2 3" key="1">
    <citation type="journal article" date="2011" name="Cell">
        <title>The monarch butterfly genome yields insights into long-distance migration.</title>
        <authorList>
            <person name="Zhan S."/>
            <person name="Merlin C."/>
            <person name="Boore J.L."/>
            <person name="Reppert S.M."/>
        </authorList>
    </citation>
    <scope>NUCLEOTIDE SEQUENCE [LARGE SCALE GENOMIC DNA]</scope>
    <source>
        <strain evidence="2">F-2</strain>
    </source>
</reference>
<sequence length="581" mass="68249">NDKTPQKRIGLSKTDLKKIELVYGPECLKRERQAKIDICRNFPAVRRKREIDFATVGSLRVNPEITPPPDTNNQENLTDELTNNLKELGIEEEVQLLIEQIHKVTATALTNAKLKHCNTTKNGSGDNKKADLKEIIYKVNEYARAVVQNALTNMTVFCDDANSMEKFQIGRCQWGPNSRCPVYFRSTMPGPVKYSTQHRPLIRQSTKHEGRGIKHQYVPWLRSQNGTEEKNLTRAKRDVNQTNSGPANETVKEVLRMATRIMTDKKVDFAPVRRSYQSVGPREKKKDRKERKERKLFRVPKTVQLSKENIEFYAERIWPDGVVNYVIKDDVNYDSNKVRERLAEVNRILRRRTCVRLNEMSEEGARRLTDYLVLDTGRDYVTGRVGGKQPRKKKLKPRHRPEEKRVTTFDEDGDKTKQNIEERVERYKEERPREKKKDRKERKERKLFRVPKTVQLSKENIEFYAERIWPDGVVNYVIKDDVNYDSNKVRERLAEVNRILRRRTCVRLNEMSEEGARRLTDYLVLDTGRDYVTGRVGGKQERDTNTTKDMILYKLVRDSKHRDVNPYHRLVLQALRNIPVR</sequence>
<dbReference type="InParanoid" id="A0A212FC39"/>